<evidence type="ECO:0000256" key="1">
    <source>
        <dbReference type="SAM" id="MobiDB-lite"/>
    </source>
</evidence>
<organism evidence="2 3">
    <name type="scientific">Eumeta variegata</name>
    <name type="common">Bagworm moth</name>
    <name type="synonym">Eumeta japonica</name>
    <dbReference type="NCBI Taxonomy" id="151549"/>
    <lineage>
        <taxon>Eukaryota</taxon>
        <taxon>Metazoa</taxon>
        <taxon>Ecdysozoa</taxon>
        <taxon>Arthropoda</taxon>
        <taxon>Hexapoda</taxon>
        <taxon>Insecta</taxon>
        <taxon>Pterygota</taxon>
        <taxon>Neoptera</taxon>
        <taxon>Endopterygota</taxon>
        <taxon>Lepidoptera</taxon>
        <taxon>Glossata</taxon>
        <taxon>Ditrysia</taxon>
        <taxon>Tineoidea</taxon>
        <taxon>Psychidae</taxon>
        <taxon>Oiketicinae</taxon>
        <taxon>Eumeta</taxon>
    </lineage>
</organism>
<dbReference type="Proteomes" id="UP000299102">
    <property type="component" value="Unassembled WGS sequence"/>
</dbReference>
<keyword evidence="3" id="KW-1185">Reference proteome</keyword>
<evidence type="ECO:0000313" key="2">
    <source>
        <dbReference type="EMBL" id="GBP37174.1"/>
    </source>
</evidence>
<evidence type="ECO:0000313" key="3">
    <source>
        <dbReference type="Proteomes" id="UP000299102"/>
    </source>
</evidence>
<feature type="compositionally biased region" description="Pro residues" evidence="1">
    <location>
        <begin position="95"/>
        <end position="104"/>
    </location>
</feature>
<dbReference type="EMBL" id="BGZK01000330">
    <property type="protein sequence ID" value="GBP37174.1"/>
    <property type="molecule type" value="Genomic_DNA"/>
</dbReference>
<sequence>MNVCVCAGGVVVCGWCGRGWRGVSWLAPTPPAPPAPPALPVHVRRRRRSLARGPQENRDYIKCRRIELLENFAYYFQMCAYMHARQHGRHGAAPSPRPPSPVQPAPGGVRAYSCQHWEARVLAPPAPHHSEPSSPCHTSEVYRRADGPPGLNRF</sequence>
<feature type="region of interest" description="Disordered" evidence="1">
    <location>
        <begin position="88"/>
        <end position="107"/>
    </location>
</feature>
<reference evidence="2 3" key="1">
    <citation type="journal article" date="2019" name="Commun. Biol.">
        <title>The bagworm genome reveals a unique fibroin gene that provides high tensile strength.</title>
        <authorList>
            <person name="Kono N."/>
            <person name="Nakamura H."/>
            <person name="Ohtoshi R."/>
            <person name="Tomita M."/>
            <person name="Numata K."/>
            <person name="Arakawa K."/>
        </authorList>
    </citation>
    <scope>NUCLEOTIDE SEQUENCE [LARGE SCALE GENOMIC DNA]</scope>
</reference>
<name>A0A4C1VGN7_EUMVA</name>
<protein>
    <submittedName>
        <fullName evidence="2">Uncharacterized protein</fullName>
    </submittedName>
</protein>
<dbReference type="OrthoDB" id="7478432at2759"/>
<gene>
    <name evidence="2" type="ORF">EVAR_31105_1</name>
</gene>
<comment type="caution">
    <text evidence="2">The sequence shown here is derived from an EMBL/GenBank/DDBJ whole genome shotgun (WGS) entry which is preliminary data.</text>
</comment>
<feature type="region of interest" description="Disordered" evidence="1">
    <location>
        <begin position="124"/>
        <end position="154"/>
    </location>
</feature>
<dbReference type="AlphaFoldDB" id="A0A4C1VGN7"/>
<proteinExistence type="predicted"/>
<accession>A0A4C1VGN7</accession>